<dbReference type="RefSeq" id="XP_016631693.1">
    <property type="nucleotide sequence ID" value="XM_016777522.1"/>
</dbReference>
<feature type="domain" description="Dienelactone hydrolase" evidence="1">
    <location>
        <begin position="32"/>
        <end position="197"/>
    </location>
</feature>
<evidence type="ECO:0000259" key="1">
    <source>
        <dbReference type="Pfam" id="PF01738"/>
    </source>
</evidence>
<name>A0A0D2H6T2_9EURO</name>
<protein>
    <recommendedName>
        <fullName evidence="1">Dienelactone hydrolase domain-containing protein</fullName>
    </recommendedName>
</protein>
<dbReference type="PANTHER" id="PTHR47668:SF1">
    <property type="entry name" value="DIENELACTONE HYDROLASE DOMAIN-CONTAINING PROTEIN-RELATED"/>
    <property type="match status" value="1"/>
</dbReference>
<evidence type="ECO:0000313" key="2">
    <source>
        <dbReference type="EMBL" id="KIX97570.1"/>
    </source>
</evidence>
<dbReference type="SUPFAM" id="SSF53474">
    <property type="entry name" value="alpha/beta-Hydrolases"/>
    <property type="match status" value="1"/>
</dbReference>
<dbReference type="AlphaFoldDB" id="A0A0D2H6T2"/>
<dbReference type="Proteomes" id="UP000053411">
    <property type="component" value="Unassembled WGS sequence"/>
</dbReference>
<organism evidence="2 3">
    <name type="scientific">Fonsecaea multimorphosa CBS 102226</name>
    <dbReference type="NCBI Taxonomy" id="1442371"/>
    <lineage>
        <taxon>Eukaryota</taxon>
        <taxon>Fungi</taxon>
        <taxon>Dikarya</taxon>
        <taxon>Ascomycota</taxon>
        <taxon>Pezizomycotina</taxon>
        <taxon>Eurotiomycetes</taxon>
        <taxon>Chaetothyriomycetidae</taxon>
        <taxon>Chaetothyriales</taxon>
        <taxon>Herpotrichiellaceae</taxon>
        <taxon>Fonsecaea</taxon>
    </lineage>
</organism>
<dbReference type="STRING" id="1442371.A0A0D2H6T2"/>
<dbReference type="InterPro" id="IPR002925">
    <property type="entry name" value="Dienelactn_hydro"/>
</dbReference>
<dbReference type="OrthoDB" id="2147163at2759"/>
<gene>
    <name evidence="2" type="ORF">Z520_07023</name>
</gene>
<dbReference type="EMBL" id="KN848074">
    <property type="protein sequence ID" value="KIX97570.1"/>
    <property type="molecule type" value="Genomic_DNA"/>
</dbReference>
<sequence>MANDYNSACCNTPAAEVGEYTLKGSWTEINGIKSYITGPPSASKAIALVYDIFGYCPQTCQGADILATQGIEPYLVFVPDFIGSDRAARHEWFLPGADQKPFRDLLAIITSKQMMADIHATVHALRSDEQYRHVQRWAGVGLCWGSKGVSLIATEGEQSLLDVTAHTSPSRLDPEEAKTVTVPTLMLASKSEDEALVKSYCDNLKGPKYLERFNEVHGWMSARAKLDQEPRRKEYERGYKLVLEWLAKYL</sequence>
<dbReference type="Pfam" id="PF01738">
    <property type="entry name" value="DLH"/>
    <property type="match status" value="1"/>
</dbReference>
<dbReference type="Gene3D" id="3.40.50.1820">
    <property type="entry name" value="alpha/beta hydrolase"/>
    <property type="match status" value="1"/>
</dbReference>
<keyword evidence="3" id="KW-1185">Reference proteome</keyword>
<accession>A0A0D2H6T2</accession>
<dbReference type="VEuPathDB" id="FungiDB:Z520_07023"/>
<evidence type="ECO:0000313" key="3">
    <source>
        <dbReference type="Proteomes" id="UP000053411"/>
    </source>
</evidence>
<dbReference type="GeneID" id="27712769"/>
<reference evidence="2 3" key="1">
    <citation type="submission" date="2015-01" db="EMBL/GenBank/DDBJ databases">
        <title>The Genome Sequence of Fonsecaea multimorphosa CBS 102226.</title>
        <authorList>
            <consortium name="The Broad Institute Genomics Platform"/>
            <person name="Cuomo C."/>
            <person name="de Hoog S."/>
            <person name="Gorbushina A."/>
            <person name="Stielow B."/>
            <person name="Teixiera M."/>
            <person name="Abouelleil A."/>
            <person name="Chapman S.B."/>
            <person name="Priest M."/>
            <person name="Young S.K."/>
            <person name="Wortman J."/>
            <person name="Nusbaum C."/>
            <person name="Birren B."/>
        </authorList>
    </citation>
    <scope>NUCLEOTIDE SEQUENCE [LARGE SCALE GENOMIC DNA]</scope>
    <source>
        <strain evidence="2 3">CBS 102226</strain>
    </source>
</reference>
<dbReference type="InterPro" id="IPR029058">
    <property type="entry name" value="AB_hydrolase_fold"/>
</dbReference>
<dbReference type="PANTHER" id="PTHR47668">
    <property type="entry name" value="DIENELACTONE HYDROLASE FAMILY PROTEIN (AFU_ORTHOLOGUE AFUA_6G01940)"/>
    <property type="match status" value="1"/>
</dbReference>
<proteinExistence type="predicted"/>
<dbReference type="GO" id="GO:0016787">
    <property type="term" value="F:hydrolase activity"/>
    <property type="evidence" value="ECO:0007669"/>
    <property type="project" value="InterPro"/>
</dbReference>